<comment type="cofactor">
    <cofactor evidence="1">
        <name>pyridoxal 5'-phosphate</name>
        <dbReference type="ChEBI" id="CHEBI:597326"/>
    </cofactor>
</comment>
<evidence type="ECO:0000259" key="4">
    <source>
        <dbReference type="Pfam" id="PF00266"/>
    </source>
</evidence>
<keyword evidence="3" id="KW-0663">Pyridoxal phosphate</keyword>
<gene>
    <name evidence="5" type="ORF">MIZ03_0165</name>
</gene>
<evidence type="ECO:0000313" key="5">
    <source>
        <dbReference type="EMBL" id="BCO25305.1"/>
    </source>
</evidence>
<dbReference type="InterPro" id="IPR024169">
    <property type="entry name" value="SP_NH2Trfase/AEP_transaminase"/>
</dbReference>
<dbReference type="InterPro" id="IPR015421">
    <property type="entry name" value="PyrdxlP-dep_Trfase_major"/>
</dbReference>
<dbReference type="SUPFAM" id="SSF53383">
    <property type="entry name" value="PLP-dependent transferases"/>
    <property type="match status" value="1"/>
</dbReference>
<evidence type="ECO:0000256" key="3">
    <source>
        <dbReference type="ARBA" id="ARBA00022898"/>
    </source>
</evidence>
<dbReference type="InterPro" id="IPR015422">
    <property type="entry name" value="PyrdxlP-dep_Trfase_small"/>
</dbReference>
<keyword evidence="6" id="KW-1185">Reference proteome</keyword>
<feature type="domain" description="Aminotransferase class V" evidence="4">
    <location>
        <begin position="22"/>
        <end position="291"/>
    </location>
</feature>
<dbReference type="InterPro" id="IPR000192">
    <property type="entry name" value="Aminotrans_V_dom"/>
</dbReference>
<organism evidence="5 6">
    <name type="scientific">Rhodoferax lithotrophicus</name>
    <dbReference type="NCBI Taxonomy" id="2798804"/>
    <lineage>
        <taxon>Bacteria</taxon>
        <taxon>Pseudomonadati</taxon>
        <taxon>Pseudomonadota</taxon>
        <taxon>Betaproteobacteria</taxon>
        <taxon>Burkholderiales</taxon>
        <taxon>Comamonadaceae</taxon>
        <taxon>Rhodoferax</taxon>
    </lineage>
</organism>
<dbReference type="Gene3D" id="3.40.640.10">
    <property type="entry name" value="Type I PLP-dependent aspartate aminotransferase-like (Major domain)"/>
    <property type="match status" value="1"/>
</dbReference>
<dbReference type="InterPro" id="IPR015424">
    <property type="entry name" value="PyrdxlP-dep_Trfase"/>
</dbReference>
<evidence type="ECO:0000313" key="6">
    <source>
        <dbReference type="Proteomes" id="UP000824366"/>
    </source>
</evidence>
<dbReference type="RefSeq" id="WP_223906738.1">
    <property type="nucleotide sequence ID" value="NZ_AP024238.1"/>
</dbReference>
<dbReference type="PIRSF" id="PIRSF000524">
    <property type="entry name" value="SPT"/>
    <property type="match status" value="1"/>
</dbReference>
<dbReference type="Proteomes" id="UP000824366">
    <property type="component" value="Chromosome"/>
</dbReference>
<dbReference type="EMBL" id="AP024238">
    <property type="protein sequence ID" value="BCO25305.1"/>
    <property type="molecule type" value="Genomic_DNA"/>
</dbReference>
<dbReference type="Pfam" id="PF00266">
    <property type="entry name" value="Aminotran_5"/>
    <property type="match status" value="1"/>
</dbReference>
<evidence type="ECO:0000256" key="2">
    <source>
        <dbReference type="ARBA" id="ARBA00009236"/>
    </source>
</evidence>
<evidence type="ECO:0000256" key="1">
    <source>
        <dbReference type="ARBA" id="ARBA00001933"/>
    </source>
</evidence>
<name>A0ABM7MGL0_9BURK</name>
<accession>A0ABM7MGL0</accession>
<proteinExistence type="inferred from homology"/>
<dbReference type="PANTHER" id="PTHR21152:SF40">
    <property type="entry name" value="ALANINE--GLYOXYLATE AMINOTRANSFERASE"/>
    <property type="match status" value="1"/>
</dbReference>
<dbReference type="Gene3D" id="3.90.1150.10">
    <property type="entry name" value="Aspartate Aminotransferase, domain 1"/>
    <property type="match status" value="1"/>
</dbReference>
<dbReference type="PANTHER" id="PTHR21152">
    <property type="entry name" value="AMINOTRANSFERASE CLASS V"/>
    <property type="match status" value="1"/>
</dbReference>
<reference evidence="5 6" key="1">
    <citation type="journal article" date="2021" name="Microbiol. Spectr.">
        <title>A Single Bacterium Capable of Oxidation and Reduction of Iron at Circumneutral pH.</title>
        <authorList>
            <person name="Kato S."/>
            <person name="Ohkuma M."/>
        </authorList>
    </citation>
    <scope>NUCLEOTIDE SEQUENCE [LARGE SCALE GENOMIC DNA]</scope>
    <source>
        <strain evidence="5 6">MIZ03</strain>
    </source>
</reference>
<sequence>MPGLLPHIDPDGLLEFSVVYTDRALNHMSQRFQGVMTDISRILKEVYAAKSAVLVPGSGTFGMEAVARQFATGKKVLVIRNGWFSYRWTQIFDMGGIPSESIVLKARRINDSKQSPWIPCPVEEVVATIRAQKPDLVFAPHVETAAGMILPDDYLKTVADAVHEVGGLMVLDCIASGAMWVNMQTTGIDVLVSAPQKGWSGSPCCAMVMLSERARAAIDGTTSTSFACDLKKWLQIMEAYEAGGHAYHATMPTDALTRLREVMQETRDYGFEKVKAEQLALGTAVRTLFESRGIQSVAAEGFKAPGVVVSYTEDAGIQNSKKFLALGLQTAAGVPLQCDEPADFMTFRVGLFGLEKLHDVARSVAHLAAALDAMGILELEPVRA</sequence>
<protein>
    <submittedName>
        <fullName evidence="5">2-aminoethylphosphonate--pyruvate transaminase</fullName>
    </submittedName>
</protein>
<comment type="similarity">
    <text evidence="2">Belongs to the class-V pyridoxal-phosphate-dependent aminotransferase family.</text>
</comment>